<protein>
    <submittedName>
        <fullName evidence="2">Uncharacterized protein</fullName>
    </submittedName>
</protein>
<organism evidence="2 3">
    <name type="scientific">Kitasatospora setae (strain ATCC 33774 / DSM 43861 / JCM 3304 / KCC A-0304 / NBRC 14216 / KM-6054)</name>
    <name type="common">Streptomyces setae</name>
    <dbReference type="NCBI Taxonomy" id="452652"/>
    <lineage>
        <taxon>Bacteria</taxon>
        <taxon>Bacillati</taxon>
        <taxon>Actinomycetota</taxon>
        <taxon>Actinomycetes</taxon>
        <taxon>Kitasatosporales</taxon>
        <taxon>Streptomycetaceae</taxon>
        <taxon>Kitasatospora</taxon>
    </lineage>
</organism>
<keyword evidence="1" id="KW-0472">Membrane</keyword>
<dbReference type="EMBL" id="AP010968">
    <property type="protein sequence ID" value="BAJ27046.1"/>
    <property type="molecule type" value="Genomic_DNA"/>
</dbReference>
<dbReference type="RefSeq" id="WP_014134364.1">
    <property type="nucleotide sequence ID" value="NC_016109.1"/>
</dbReference>
<dbReference type="PATRIC" id="fig|452652.3.peg.1210"/>
<proteinExistence type="predicted"/>
<accession>E4N765</accession>
<dbReference type="Proteomes" id="UP000007076">
    <property type="component" value="Chromosome"/>
</dbReference>
<keyword evidence="3" id="KW-1185">Reference proteome</keyword>
<evidence type="ECO:0000313" key="2">
    <source>
        <dbReference type="EMBL" id="BAJ27046.1"/>
    </source>
</evidence>
<dbReference type="KEGG" id="ksk:KSE_12130"/>
<evidence type="ECO:0000313" key="3">
    <source>
        <dbReference type="Proteomes" id="UP000007076"/>
    </source>
</evidence>
<dbReference type="HOGENOM" id="CLU_2752446_0_0_11"/>
<feature type="transmembrane region" description="Helical" evidence="1">
    <location>
        <begin position="45"/>
        <end position="66"/>
    </location>
</feature>
<name>E4N765_KITSK</name>
<gene>
    <name evidence="2" type="ordered locus">KSE_12130</name>
</gene>
<dbReference type="AlphaFoldDB" id="E4N765"/>
<keyword evidence="1" id="KW-1133">Transmembrane helix</keyword>
<reference evidence="2 3" key="1">
    <citation type="journal article" date="2010" name="DNA Res.">
        <title>Genome sequence of Kitasatospora setae NBRC 14216T: an evolutionary snapshot of the family Streptomycetaceae.</title>
        <authorList>
            <person name="Ichikawa N."/>
            <person name="Oguchi A."/>
            <person name="Ikeda H."/>
            <person name="Ishikawa J."/>
            <person name="Kitani S."/>
            <person name="Watanabe Y."/>
            <person name="Nakamura S."/>
            <person name="Katano Y."/>
            <person name="Kishi E."/>
            <person name="Sasagawa M."/>
            <person name="Ankai A."/>
            <person name="Fukui S."/>
            <person name="Hashimoto Y."/>
            <person name="Kamata S."/>
            <person name="Otoguro M."/>
            <person name="Tanikawa S."/>
            <person name="Nihira T."/>
            <person name="Horinouchi S."/>
            <person name="Ohnishi Y."/>
            <person name="Hayakawa M."/>
            <person name="Kuzuyama T."/>
            <person name="Arisawa A."/>
            <person name="Nomoto F."/>
            <person name="Miura H."/>
            <person name="Takahashi Y."/>
            <person name="Fujita N."/>
        </authorList>
    </citation>
    <scope>NUCLEOTIDE SEQUENCE [LARGE SCALE GENOMIC DNA]</scope>
    <source>
        <strain evidence="3">ATCC 33774 / DSM 43861 / JCM 3304 / KCC A-0304 / NBRC 14216 / KM-6054</strain>
    </source>
</reference>
<sequence length="70" mass="6733">MVLGVAVLAGAALLACLLLSTALAFLASGSPLKRAAKGGAAGCGLLLFPLAVLAAPLFVPLVAYVLDLGG</sequence>
<evidence type="ECO:0000256" key="1">
    <source>
        <dbReference type="SAM" id="Phobius"/>
    </source>
</evidence>
<keyword evidence="1" id="KW-0812">Transmembrane</keyword>